<dbReference type="PANTHER" id="PTHR41523:SF8">
    <property type="entry name" value="ETHYLENE RESPONSE SENSOR PROTEIN"/>
    <property type="match status" value="1"/>
</dbReference>
<dbReference type="GO" id="GO:0016301">
    <property type="term" value="F:kinase activity"/>
    <property type="evidence" value="ECO:0007669"/>
    <property type="project" value="UniProtKB-KW"/>
</dbReference>
<accession>A0ABS1UX90</accession>
<dbReference type="SUPFAM" id="SSF55874">
    <property type="entry name" value="ATPase domain of HSP90 chaperone/DNA topoisomerase II/histidine kinase"/>
    <property type="match status" value="1"/>
</dbReference>
<evidence type="ECO:0000256" key="2">
    <source>
        <dbReference type="ARBA" id="ARBA00012438"/>
    </source>
</evidence>
<feature type="transmembrane region" description="Helical" evidence="8">
    <location>
        <begin position="284"/>
        <end position="303"/>
    </location>
</feature>
<evidence type="ECO:0000313" key="11">
    <source>
        <dbReference type="Proteomes" id="UP000606490"/>
    </source>
</evidence>
<gene>
    <name evidence="10" type="ORF">JMJ55_01995</name>
</gene>
<dbReference type="InterPro" id="IPR036890">
    <property type="entry name" value="HATPase_C_sf"/>
</dbReference>
<keyword evidence="8" id="KW-1133">Transmembrane helix</keyword>
<evidence type="ECO:0000259" key="9">
    <source>
        <dbReference type="PROSITE" id="PS50109"/>
    </source>
</evidence>
<dbReference type="Proteomes" id="UP000606490">
    <property type="component" value="Unassembled WGS sequence"/>
</dbReference>
<dbReference type="Gene3D" id="3.30.565.10">
    <property type="entry name" value="Histidine kinase-like ATPase, C-terminal domain"/>
    <property type="match status" value="1"/>
</dbReference>
<keyword evidence="8" id="KW-0812">Transmembrane</keyword>
<protein>
    <recommendedName>
        <fullName evidence="2">histidine kinase</fullName>
        <ecNumber evidence="2">2.7.13.3</ecNumber>
    </recommendedName>
</protein>
<dbReference type="EC" id="2.7.13.3" evidence="2"/>
<dbReference type="InterPro" id="IPR011495">
    <property type="entry name" value="Sig_transdc_His_kin_sub2_dim/P"/>
</dbReference>
<dbReference type="InterPro" id="IPR003594">
    <property type="entry name" value="HATPase_dom"/>
</dbReference>
<keyword evidence="11" id="KW-1185">Reference proteome</keyword>
<evidence type="ECO:0000256" key="8">
    <source>
        <dbReference type="SAM" id="Phobius"/>
    </source>
</evidence>
<keyword evidence="6 10" id="KW-0418">Kinase</keyword>
<evidence type="ECO:0000313" key="10">
    <source>
        <dbReference type="EMBL" id="MBL6454075.1"/>
    </source>
</evidence>
<keyword evidence="5" id="KW-0547">Nucleotide-binding</keyword>
<dbReference type="Pfam" id="PF07568">
    <property type="entry name" value="HisKA_2"/>
    <property type="match status" value="1"/>
</dbReference>
<dbReference type="Gene3D" id="3.30.450.20">
    <property type="entry name" value="PAS domain"/>
    <property type="match status" value="1"/>
</dbReference>
<organism evidence="10 11">
    <name type="scientific">Belnapia mucosa</name>
    <dbReference type="NCBI Taxonomy" id="2804532"/>
    <lineage>
        <taxon>Bacteria</taxon>
        <taxon>Pseudomonadati</taxon>
        <taxon>Pseudomonadota</taxon>
        <taxon>Alphaproteobacteria</taxon>
        <taxon>Acetobacterales</taxon>
        <taxon>Roseomonadaceae</taxon>
        <taxon>Belnapia</taxon>
    </lineage>
</organism>
<dbReference type="PANTHER" id="PTHR41523">
    <property type="entry name" value="TWO-COMPONENT SYSTEM SENSOR PROTEIN"/>
    <property type="match status" value="1"/>
</dbReference>
<dbReference type="RefSeq" id="WP_202823807.1">
    <property type="nucleotide sequence ID" value="NZ_JAEUXJ010000001.1"/>
</dbReference>
<evidence type="ECO:0000256" key="6">
    <source>
        <dbReference type="ARBA" id="ARBA00022777"/>
    </source>
</evidence>
<sequence>MRGLLALAFGLVALLAVAGTTLLTGREATIQAREDAIETLHTFARGMADRLDRGMFERWRDIRILATDPVLSNPTAPLEARRAVLRRVQESYPDYAILAFIEPGGRVLVDSRKLAEGADASARSIFIKAKVRPVVEDVHEAIVLARLLPRQVDGLPPRFIDIAAPVISDDGDLVGVVAGHLYWQWAEDIARQFREAVGPVRLIEPMIVSSTGNVLLGPENLQGKPLPVAAALPGPARWPNGQEYLTTSVQTRGYLDYPGLGWSVVVRQPIELATAKASHTISRIVVNGLLAALLAAPIGWLLASWIARPLRVLAATSERAHLLGDDVHFPSGTAKAPYQEARTLAGALGRLVGGLREGQQTHAMLIREADHRLKNSLQTVAAILVMQARRTNDPLARSAFDDAIARVRTVAEVHRALYRADGLPGEQVNLCAMLSDLCRQHAAAALRPGIEIECEPSGSHMLEGRRAMAIGLLVAELVTNAGKHAFPGDRMGTVRVALSERGEGLELVVEDDGVGLAEGGEAGTGLGSILIGRLARQAGGELAIASKPGQGTRVVVRLPQAA</sequence>
<keyword evidence="8" id="KW-0472">Membrane</keyword>
<proteinExistence type="predicted"/>
<keyword evidence="3" id="KW-0597">Phosphoprotein</keyword>
<evidence type="ECO:0000256" key="3">
    <source>
        <dbReference type="ARBA" id="ARBA00022553"/>
    </source>
</evidence>
<keyword evidence="7" id="KW-0067">ATP-binding</keyword>
<dbReference type="InterPro" id="IPR005467">
    <property type="entry name" value="His_kinase_dom"/>
</dbReference>
<dbReference type="PROSITE" id="PS50109">
    <property type="entry name" value="HIS_KIN"/>
    <property type="match status" value="1"/>
</dbReference>
<dbReference type="InterPro" id="IPR004358">
    <property type="entry name" value="Sig_transdc_His_kin-like_C"/>
</dbReference>
<evidence type="ECO:0000256" key="4">
    <source>
        <dbReference type="ARBA" id="ARBA00022679"/>
    </source>
</evidence>
<dbReference type="EMBL" id="JAEUXJ010000001">
    <property type="protein sequence ID" value="MBL6454075.1"/>
    <property type="molecule type" value="Genomic_DNA"/>
</dbReference>
<dbReference type="Pfam" id="PF02518">
    <property type="entry name" value="HATPase_c"/>
    <property type="match status" value="1"/>
</dbReference>
<evidence type="ECO:0000256" key="5">
    <source>
        <dbReference type="ARBA" id="ARBA00022741"/>
    </source>
</evidence>
<comment type="catalytic activity">
    <reaction evidence="1">
        <text>ATP + protein L-histidine = ADP + protein N-phospho-L-histidine.</text>
        <dbReference type="EC" id="2.7.13.3"/>
    </reaction>
</comment>
<name>A0ABS1UX90_9PROT</name>
<comment type="caution">
    <text evidence="10">The sequence shown here is derived from an EMBL/GenBank/DDBJ whole genome shotgun (WGS) entry which is preliminary data.</text>
</comment>
<dbReference type="PRINTS" id="PR00344">
    <property type="entry name" value="BCTRLSENSOR"/>
</dbReference>
<evidence type="ECO:0000256" key="7">
    <source>
        <dbReference type="ARBA" id="ARBA00022840"/>
    </source>
</evidence>
<evidence type="ECO:0000256" key="1">
    <source>
        <dbReference type="ARBA" id="ARBA00000085"/>
    </source>
</evidence>
<keyword evidence="4" id="KW-0808">Transferase</keyword>
<feature type="domain" description="Histidine kinase" evidence="9">
    <location>
        <begin position="368"/>
        <end position="562"/>
    </location>
</feature>
<dbReference type="SMART" id="SM00387">
    <property type="entry name" value="HATPase_c"/>
    <property type="match status" value="1"/>
</dbReference>
<reference evidence="10 11" key="1">
    <citation type="submission" date="2021-01" db="EMBL/GenBank/DDBJ databases">
        <title>Belnapia mucosa sp. nov. and Belnapia arida sp. nov., isolated from the Tabernas Desert (Almeria, Spain).</title>
        <authorList>
            <person name="Molina-Menor E."/>
            <person name="Vidal-Verdu A."/>
            <person name="Calonge A."/>
            <person name="Satari L."/>
            <person name="Pereto Magraner J."/>
            <person name="Porcar Miralles M."/>
        </authorList>
    </citation>
    <scope>NUCLEOTIDE SEQUENCE [LARGE SCALE GENOMIC DNA]</scope>
    <source>
        <strain evidence="10 11">T6</strain>
    </source>
</reference>